<dbReference type="Proteomes" id="UP000247790">
    <property type="component" value="Unassembled WGS sequence"/>
</dbReference>
<protein>
    <submittedName>
        <fullName evidence="1">Uncharacterized protein</fullName>
    </submittedName>
</protein>
<accession>A0A2V4VQZ6</accession>
<dbReference type="EMBL" id="QJSW01000015">
    <property type="protein sequence ID" value="PYE47160.1"/>
    <property type="molecule type" value="Genomic_DNA"/>
</dbReference>
<reference evidence="1 2" key="1">
    <citation type="submission" date="2018-06" db="EMBL/GenBank/DDBJ databases">
        <title>Genomic Encyclopedia of Type Strains, Phase III (KMG-III): the genomes of soil and plant-associated and newly described type strains.</title>
        <authorList>
            <person name="Whitman W."/>
        </authorList>
    </citation>
    <scope>NUCLEOTIDE SEQUENCE [LARGE SCALE GENOMIC DNA]</scope>
    <source>
        <strain evidence="1 2">CECT 7022</strain>
    </source>
</reference>
<proteinExistence type="predicted"/>
<evidence type="ECO:0000313" key="2">
    <source>
        <dbReference type="Proteomes" id="UP000247790"/>
    </source>
</evidence>
<name>A0A2V4VQZ6_PAEBA</name>
<sequence>MLVEQTRGDTTEIVQRIVDRLSGMNALTFLTDVLLWTPERVDMLEIGSFSIRV</sequence>
<gene>
    <name evidence="1" type="ORF">DFQ00_1159</name>
</gene>
<organism evidence="1 2">
    <name type="scientific">Paenibacillus barcinonensis</name>
    <dbReference type="NCBI Taxonomy" id="198119"/>
    <lineage>
        <taxon>Bacteria</taxon>
        <taxon>Bacillati</taxon>
        <taxon>Bacillota</taxon>
        <taxon>Bacilli</taxon>
        <taxon>Bacillales</taxon>
        <taxon>Paenibacillaceae</taxon>
        <taxon>Paenibacillus</taxon>
    </lineage>
</organism>
<dbReference type="AlphaFoldDB" id="A0A2V4VQZ6"/>
<evidence type="ECO:0000313" key="1">
    <source>
        <dbReference type="EMBL" id="PYE47160.1"/>
    </source>
</evidence>
<comment type="caution">
    <text evidence="1">The sequence shown here is derived from an EMBL/GenBank/DDBJ whole genome shotgun (WGS) entry which is preliminary data.</text>
</comment>